<evidence type="ECO:0000256" key="3">
    <source>
        <dbReference type="ARBA" id="ARBA00022604"/>
    </source>
</evidence>
<dbReference type="Proteomes" id="UP001281410">
    <property type="component" value="Unassembled WGS sequence"/>
</dbReference>
<dbReference type="GO" id="GO:0009733">
    <property type="term" value="P:response to auxin"/>
    <property type="evidence" value="ECO:0007669"/>
    <property type="project" value="InterPro"/>
</dbReference>
<evidence type="ECO:0000313" key="4">
    <source>
        <dbReference type="EMBL" id="KAK3183385.1"/>
    </source>
</evidence>
<proteinExistence type="inferred from homology"/>
<dbReference type="PANTHER" id="PTHR31374">
    <property type="entry name" value="AUXIN-INDUCED PROTEIN-LIKE-RELATED"/>
    <property type="match status" value="1"/>
</dbReference>
<dbReference type="AlphaFoldDB" id="A0AAD9ZK32"/>
<dbReference type="InterPro" id="IPR003676">
    <property type="entry name" value="SAUR_fam"/>
</dbReference>
<accession>A0AAD9ZK32</accession>
<organism evidence="4 5">
    <name type="scientific">Dipteronia sinensis</name>
    <dbReference type="NCBI Taxonomy" id="43782"/>
    <lineage>
        <taxon>Eukaryota</taxon>
        <taxon>Viridiplantae</taxon>
        <taxon>Streptophyta</taxon>
        <taxon>Embryophyta</taxon>
        <taxon>Tracheophyta</taxon>
        <taxon>Spermatophyta</taxon>
        <taxon>Magnoliopsida</taxon>
        <taxon>eudicotyledons</taxon>
        <taxon>Gunneridae</taxon>
        <taxon>Pentapetalae</taxon>
        <taxon>rosids</taxon>
        <taxon>malvids</taxon>
        <taxon>Sapindales</taxon>
        <taxon>Sapindaceae</taxon>
        <taxon>Hippocastanoideae</taxon>
        <taxon>Acereae</taxon>
        <taxon>Dipteronia</taxon>
    </lineage>
</organism>
<evidence type="ECO:0000313" key="5">
    <source>
        <dbReference type="Proteomes" id="UP001281410"/>
    </source>
</evidence>
<comment type="caution">
    <text evidence="4">The sequence shown here is derived from an EMBL/GenBank/DDBJ whole genome shotgun (WGS) entry which is preliminary data.</text>
</comment>
<protein>
    <recommendedName>
        <fullName evidence="6">Small auxin up regulated protein</fullName>
    </recommendedName>
</protein>
<dbReference type="PANTHER" id="PTHR31374:SF30">
    <property type="entry name" value="SAUR-LIKE AUXIN-RESPONSIVE FAMILY PROTEIN"/>
    <property type="match status" value="1"/>
</dbReference>
<evidence type="ECO:0000256" key="1">
    <source>
        <dbReference type="ARBA" id="ARBA00006974"/>
    </source>
</evidence>
<reference evidence="4" key="1">
    <citation type="journal article" date="2023" name="Plant J.">
        <title>Genome sequences and population genomics provide insights into the demographic history, inbreeding, and mutation load of two 'living fossil' tree species of Dipteronia.</title>
        <authorList>
            <person name="Feng Y."/>
            <person name="Comes H.P."/>
            <person name="Chen J."/>
            <person name="Zhu S."/>
            <person name="Lu R."/>
            <person name="Zhang X."/>
            <person name="Li P."/>
            <person name="Qiu J."/>
            <person name="Olsen K.M."/>
            <person name="Qiu Y."/>
        </authorList>
    </citation>
    <scope>NUCLEOTIDE SEQUENCE</scope>
    <source>
        <strain evidence="4">NBL</strain>
    </source>
</reference>
<keyword evidence="5" id="KW-1185">Reference proteome</keyword>
<dbReference type="EMBL" id="JANJYJ010000010">
    <property type="protein sequence ID" value="KAK3183385.1"/>
    <property type="molecule type" value="Genomic_DNA"/>
</dbReference>
<comment type="similarity">
    <text evidence="1">Belongs to the ARG7 family.</text>
</comment>
<evidence type="ECO:0000256" key="2">
    <source>
        <dbReference type="ARBA" id="ARBA00022473"/>
    </source>
</evidence>
<sequence length="108" mass="12604">MKKKKKTFSASTMYMRLSRSKEKVGEENGVRKGYVPLMVGSEEVMERIMVPTKLIDHPYIVELLELSAKEYGYNHQGPLKIQYDAHSFKTMVEIISKDKLFYYSKPFS</sequence>
<keyword evidence="3" id="KW-0341">Growth regulation</keyword>
<keyword evidence="2" id="KW-0217">Developmental protein</keyword>
<name>A0AAD9ZK32_9ROSI</name>
<gene>
    <name evidence="4" type="ORF">Dsin_030671</name>
</gene>
<dbReference type="Pfam" id="PF02519">
    <property type="entry name" value="Auxin_inducible"/>
    <property type="match status" value="1"/>
</dbReference>
<evidence type="ECO:0008006" key="6">
    <source>
        <dbReference type="Google" id="ProtNLM"/>
    </source>
</evidence>